<keyword evidence="14" id="KW-1185">Reference proteome</keyword>
<dbReference type="HOGENOM" id="CLU_053057_3_0_4"/>
<dbReference type="OrthoDB" id="9809438at2"/>
<reference evidence="13" key="1">
    <citation type="submission" date="2009-04" db="EMBL/GenBank/DDBJ databases">
        <authorList>
            <person name="Weinstock G."/>
            <person name="Sodergren E."/>
            <person name="Clifton S."/>
            <person name="Fulton L."/>
            <person name="Fulton B."/>
            <person name="Courtney L."/>
            <person name="Fronick C."/>
            <person name="Harrison M."/>
            <person name="Strong C."/>
            <person name="Farmer C."/>
            <person name="Delahaunty K."/>
            <person name="Markovic C."/>
            <person name="Hall O."/>
            <person name="Minx P."/>
            <person name="Tomlinson C."/>
            <person name="Mitreva M."/>
            <person name="Nelson J."/>
            <person name="Hou S."/>
            <person name="Wollam A."/>
            <person name="Pepin K.H."/>
            <person name="Johnson M."/>
            <person name="Bhonagiri V."/>
            <person name="Nash W.E."/>
            <person name="Warren W."/>
            <person name="Chinwalla A."/>
            <person name="Mardis E.R."/>
            <person name="Wilson R.K."/>
        </authorList>
    </citation>
    <scope>NUCLEOTIDE SEQUENCE [LARGE SCALE GENOMIC DNA]</scope>
    <source>
        <strain evidence="13">ATCC 51147</strain>
    </source>
</reference>
<dbReference type="PANTHER" id="PTHR43527:SF2">
    <property type="entry name" value="4-DIPHOSPHOCYTIDYL-2-C-METHYL-D-ERYTHRITOL KINASE, CHLOROPLASTIC"/>
    <property type="match status" value="1"/>
</dbReference>
<dbReference type="GO" id="GO:0050515">
    <property type="term" value="F:4-(cytidine 5'-diphospho)-2-C-methyl-D-erythritol kinase activity"/>
    <property type="evidence" value="ECO:0007669"/>
    <property type="project" value="UniProtKB-UniRule"/>
</dbReference>
<dbReference type="InterPro" id="IPR013750">
    <property type="entry name" value="GHMP_kinase_C_dom"/>
</dbReference>
<dbReference type="Pfam" id="PF08544">
    <property type="entry name" value="GHMP_kinases_C"/>
    <property type="match status" value="1"/>
</dbReference>
<keyword evidence="8 10" id="KW-0414">Isoprene biosynthesis</keyword>
<dbReference type="PIRSF" id="PIRSF010376">
    <property type="entry name" value="IspE"/>
    <property type="match status" value="1"/>
</dbReference>
<comment type="caution">
    <text evidence="13">The sequence shown here is derived from an EMBL/GenBank/DDBJ whole genome shotgun (WGS) entry which is preliminary data.</text>
</comment>
<dbReference type="SUPFAM" id="SSF54211">
    <property type="entry name" value="Ribosomal protein S5 domain 2-like"/>
    <property type="match status" value="1"/>
</dbReference>
<dbReference type="InterPro" id="IPR006204">
    <property type="entry name" value="GHMP_kinase_N_dom"/>
</dbReference>
<dbReference type="Pfam" id="PF00288">
    <property type="entry name" value="GHMP_kinases_N"/>
    <property type="match status" value="1"/>
</dbReference>
<dbReference type="EMBL" id="ACJW02000002">
    <property type="protein sequence ID" value="EEP68504.1"/>
    <property type="molecule type" value="Genomic_DNA"/>
</dbReference>
<dbReference type="UniPathway" id="UPA00056">
    <property type="reaction ID" value="UER00094"/>
</dbReference>
<accession>C4GHR6</accession>
<feature type="active site" evidence="10">
    <location>
        <position position="14"/>
    </location>
</feature>
<evidence type="ECO:0000256" key="1">
    <source>
        <dbReference type="ARBA" id="ARBA00009684"/>
    </source>
</evidence>
<dbReference type="Gene3D" id="3.30.70.890">
    <property type="entry name" value="GHMP kinase, C-terminal domain"/>
    <property type="match status" value="1"/>
</dbReference>
<dbReference type="Gene3D" id="3.30.230.10">
    <property type="match status" value="1"/>
</dbReference>
<evidence type="ECO:0000256" key="7">
    <source>
        <dbReference type="ARBA" id="ARBA00022840"/>
    </source>
</evidence>
<dbReference type="InterPro" id="IPR014721">
    <property type="entry name" value="Ribsml_uS5_D2-typ_fold_subgr"/>
</dbReference>
<evidence type="ECO:0000256" key="8">
    <source>
        <dbReference type="ARBA" id="ARBA00023229"/>
    </source>
</evidence>
<keyword evidence="5 10" id="KW-0547">Nucleotide-binding</keyword>
<dbReference type="RefSeq" id="WP_003793750.1">
    <property type="nucleotide sequence ID" value="NZ_GG665871.1"/>
</dbReference>
<comment type="function">
    <text evidence="10">Catalyzes the phosphorylation of the position 2 hydroxy group of 4-diphosphocytidyl-2C-methyl-D-erythritol.</text>
</comment>
<evidence type="ECO:0000256" key="4">
    <source>
        <dbReference type="ARBA" id="ARBA00022679"/>
    </source>
</evidence>
<dbReference type="InterPro" id="IPR036554">
    <property type="entry name" value="GHMP_kinase_C_sf"/>
</dbReference>
<evidence type="ECO:0000313" key="14">
    <source>
        <dbReference type="Proteomes" id="UP000003009"/>
    </source>
</evidence>
<evidence type="ECO:0000256" key="2">
    <source>
        <dbReference type="ARBA" id="ARBA00012052"/>
    </source>
</evidence>
<gene>
    <name evidence="10 13" type="primary">ispE</name>
    <name evidence="13" type="ORF">GCWU000324_00402</name>
</gene>
<evidence type="ECO:0000256" key="3">
    <source>
        <dbReference type="ARBA" id="ARBA00017473"/>
    </source>
</evidence>
<dbReference type="NCBIfam" id="TIGR00154">
    <property type="entry name" value="ispE"/>
    <property type="match status" value="1"/>
</dbReference>
<keyword evidence="6 10" id="KW-0418">Kinase</keyword>
<dbReference type="SUPFAM" id="SSF55060">
    <property type="entry name" value="GHMP Kinase, C-terminal domain"/>
    <property type="match status" value="1"/>
</dbReference>
<comment type="similarity">
    <text evidence="1 10">Belongs to the GHMP kinase family. IspE subfamily.</text>
</comment>
<evidence type="ECO:0000313" key="13">
    <source>
        <dbReference type="EMBL" id="EEP68504.1"/>
    </source>
</evidence>
<dbReference type="Proteomes" id="UP000003009">
    <property type="component" value="Unassembled WGS sequence"/>
</dbReference>
<sequence>MLPPHLPHYPAPAKLNLDLRIIRQRPDGYHDIESLLTLINLSDTLAIAPRRDNQIILHTPTPNVPPAQDLTIRAAHALRQAAQGSLKTSFGADIWLHKTIPMGGGLGGGSSNAATVLIVLNHLWQLHLSQEQLIQIAIPLGADVPFFIYGQTAFARGIGEQLQPIAIPEQHYVLVHPNAHIPTAQIFQHPHLPRNSPSTPNPSYAALQPLRNDMQNIVLQNYPPVAAAYRQLQAYGTPRLTGSGACLFLPTDSLEAAEYIRNQLSPNLESWAVSPLPIHPLKTYFQK</sequence>
<dbReference type="PANTHER" id="PTHR43527">
    <property type="entry name" value="4-DIPHOSPHOCYTIDYL-2-C-METHYL-D-ERYTHRITOL KINASE, CHLOROPLASTIC"/>
    <property type="match status" value="1"/>
</dbReference>
<dbReference type="GO" id="GO:0019288">
    <property type="term" value="P:isopentenyl diphosphate biosynthetic process, methylerythritol 4-phosphate pathway"/>
    <property type="evidence" value="ECO:0007669"/>
    <property type="project" value="UniProtKB-UniRule"/>
</dbReference>
<feature type="domain" description="GHMP kinase N-terminal" evidence="11">
    <location>
        <begin position="70"/>
        <end position="151"/>
    </location>
</feature>
<evidence type="ECO:0000259" key="11">
    <source>
        <dbReference type="Pfam" id="PF00288"/>
    </source>
</evidence>
<dbReference type="GO" id="GO:0016114">
    <property type="term" value="P:terpenoid biosynthetic process"/>
    <property type="evidence" value="ECO:0007669"/>
    <property type="project" value="UniProtKB-UniRule"/>
</dbReference>
<proteinExistence type="inferred from homology"/>
<comment type="pathway">
    <text evidence="10">Isoprenoid biosynthesis; isopentenyl diphosphate biosynthesis via DXP pathway; isopentenyl diphosphate from 1-deoxy-D-xylulose 5-phosphate: step 3/6.</text>
</comment>
<evidence type="ECO:0000256" key="6">
    <source>
        <dbReference type="ARBA" id="ARBA00022777"/>
    </source>
</evidence>
<dbReference type="HAMAP" id="MF_00061">
    <property type="entry name" value="IspE"/>
    <property type="match status" value="1"/>
</dbReference>
<dbReference type="STRING" id="629741.GCWU000324_00402"/>
<organism evidence="13 14">
    <name type="scientific">Kingella oralis ATCC 51147</name>
    <dbReference type="NCBI Taxonomy" id="629741"/>
    <lineage>
        <taxon>Bacteria</taxon>
        <taxon>Pseudomonadati</taxon>
        <taxon>Pseudomonadota</taxon>
        <taxon>Betaproteobacteria</taxon>
        <taxon>Neisseriales</taxon>
        <taxon>Neisseriaceae</taxon>
        <taxon>Kingella</taxon>
    </lineage>
</organism>
<evidence type="ECO:0000256" key="10">
    <source>
        <dbReference type="HAMAP-Rule" id="MF_00061"/>
    </source>
</evidence>
<dbReference type="GeneID" id="84907189"/>
<feature type="active site" evidence="10">
    <location>
        <position position="143"/>
    </location>
</feature>
<feature type="domain" description="GHMP kinase C-terminal" evidence="12">
    <location>
        <begin position="212"/>
        <end position="264"/>
    </location>
</feature>
<keyword evidence="7 10" id="KW-0067">ATP-binding</keyword>
<keyword evidence="4 10" id="KW-0808">Transferase</keyword>
<feature type="binding site" evidence="10">
    <location>
        <begin position="101"/>
        <end position="111"/>
    </location>
    <ligand>
        <name>ATP</name>
        <dbReference type="ChEBI" id="CHEBI:30616"/>
    </ligand>
</feature>
<dbReference type="AlphaFoldDB" id="C4GHR6"/>
<dbReference type="InterPro" id="IPR004424">
    <property type="entry name" value="IspE"/>
</dbReference>
<evidence type="ECO:0000259" key="12">
    <source>
        <dbReference type="Pfam" id="PF08544"/>
    </source>
</evidence>
<dbReference type="GO" id="GO:0005524">
    <property type="term" value="F:ATP binding"/>
    <property type="evidence" value="ECO:0007669"/>
    <property type="project" value="UniProtKB-UniRule"/>
</dbReference>
<evidence type="ECO:0000256" key="9">
    <source>
        <dbReference type="ARBA" id="ARBA00032554"/>
    </source>
</evidence>
<dbReference type="EC" id="2.7.1.148" evidence="2 10"/>
<comment type="catalytic activity">
    <reaction evidence="10">
        <text>4-CDP-2-C-methyl-D-erythritol + ATP = 4-CDP-2-C-methyl-D-erythritol 2-phosphate + ADP + H(+)</text>
        <dbReference type="Rhea" id="RHEA:18437"/>
        <dbReference type="ChEBI" id="CHEBI:15378"/>
        <dbReference type="ChEBI" id="CHEBI:30616"/>
        <dbReference type="ChEBI" id="CHEBI:57823"/>
        <dbReference type="ChEBI" id="CHEBI:57919"/>
        <dbReference type="ChEBI" id="CHEBI:456216"/>
        <dbReference type="EC" id="2.7.1.148"/>
    </reaction>
</comment>
<protein>
    <recommendedName>
        <fullName evidence="3 10">4-diphosphocytidyl-2-C-methyl-D-erythritol kinase</fullName>
        <shortName evidence="10">CMK</shortName>
        <ecNumber evidence="2 10">2.7.1.148</ecNumber>
    </recommendedName>
    <alternativeName>
        <fullName evidence="9 10">4-(cytidine-5'-diphospho)-2-C-methyl-D-erythritol kinase</fullName>
    </alternativeName>
</protein>
<name>C4GHR6_9NEIS</name>
<dbReference type="InterPro" id="IPR020568">
    <property type="entry name" value="Ribosomal_Su5_D2-typ_SF"/>
</dbReference>
<evidence type="ECO:0000256" key="5">
    <source>
        <dbReference type="ARBA" id="ARBA00022741"/>
    </source>
</evidence>